<dbReference type="EMBL" id="CAMGYJ010000008">
    <property type="protein sequence ID" value="CAI0462907.1"/>
    <property type="molecule type" value="Genomic_DNA"/>
</dbReference>
<accession>A0AAV0NVU6</accession>
<evidence type="ECO:0008006" key="3">
    <source>
        <dbReference type="Google" id="ProtNLM"/>
    </source>
</evidence>
<sequence length="147" mass="16750">MPIQYYHTSILTAIGNMIGKLIKIDYHTQSAQRGKFARIAIEIDVSMPLIPEFYLDDCKQTVEYENLPNVCFTGGRIGHRKEDCLDDALVIPTTPNHSATQLPQNNKVTFRSHQAIHLHYPNNNSTLEIPQLINLKLPRENRDLARG</sequence>
<dbReference type="PANTHER" id="PTHR31286">
    <property type="entry name" value="GLYCINE-RICH CELL WALL STRUCTURAL PROTEIN 1.8-LIKE"/>
    <property type="match status" value="1"/>
</dbReference>
<name>A0AAV0NVU6_9ROSI</name>
<evidence type="ECO:0000313" key="2">
    <source>
        <dbReference type="Proteomes" id="UP001154282"/>
    </source>
</evidence>
<gene>
    <name evidence="1" type="ORF">LITE_LOCUS35557</name>
</gene>
<dbReference type="InterPro" id="IPR040256">
    <property type="entry name" value="At4g02000-like"/>
</dbReference>
<evidence type="ECO:0000313" key="1">
    <source>
        <dbReference type="EMBL" id="CAI0462907.1"/>
    </source>
</evidence>
<keyword evidence="2" id="KW-1185">Reference proteome</keyword>
<reference evidence="1" key="1">
    <citation type="submission" date="2022-08" db="EMBL/GenBank/DDBJ databases">
        <authorList>
            <person name="Gutierrez-Valencia J."/>
        </authorList>
    </citation>
    <scope>NUCLEOTIDE SEQUENCE</scope>
</reference>
<protein>
    <recommendedName>
        <fullName evidence="3">CCHC-type domain-containing protein</fullName>
    </recommendedName>
</protein>
<comment type="caution">
    <text evidence="1">The sequence shown here is derived from an EMBL/GenBank/DDBJ whole genome shotgun (WGS) entry which is preliminary data.</text>
</comment>
<dbReference type="AlphaFoldDB" id="A0AAV0NVU6"/>
<organism evidence="1 2">
    <name type="scientific">Linum tenue</name>
    <dbReference type="NCBI Taxonomy" id="586396"/>
    <lineage>
        <taxon>Eukaryota</taxon>
        <taxon>Viridiplantae</taxon>
        <taxon>Streptophyta</taxon>
        <taxon>Embryophyta</taxon>
        <taxon>Tracheophyta</taxon>
        <taxon>Spermatophyta</taxon>
        <taxon>Magnoliopsida</taxon>
        <taxon>eudicotyledons</taxon>
        <taxon>Gunneridae</taxon>
        <taxon>Pentapetalae</taxon>
        <taxon>rosids</taxon>
        <taxon>fabids</taxon>
        <taxon>Malpighiales</taxon>
        <taxon>Linaceae</taxon>
        <taxon>Linum</taxon>
    </lineage>
</organism>
<dbReference type="Proteomes" id="UP001154282">
    <property type="component" value="Unassembled WGS sequence"/>
</dbReference>
<dbReference type="PANTHER" id="PTHR31286:SF99">
    <property type="entry name" value="DUF4283 DOMAIN-CONTAINING PROTEIN"/>
    <property type="match status" value="1"/>
</dbReference>
<proteinExistence type="predicted"/>